<dbReference type="PATRIC" id="fig|1348973.3.peg.2214"/>
<evidence type="ECO:0000313" key="2">
    <source>
        <dbReference type="Proteomes" id="UP000027936"/>
    </source>
</evidence>
<evidence type="ECO:0000313" key="1">
    <source>
        <dbReference type="EMBL" id="KEF38259.1"/>
    </source>
</evidence>
<dbReference type="RefSeq" id="WP_035195699.1">
    <property type="nucleotide sequence ID" value="NZ_JJRY01000008.1"/>
</dbReference>
<dbReference type="Pfam" id="PF10970">
    <property type="entry name" value="GerPE"/>
    <property type="match status" value="1"/>
</dbReference>
<sequence length="141" mass="15861">MKYRLSIVDKFKLRTLSYSSILEVGDSNQILPYSLALAVQREQEIFFGNEGHFNYPVFTTPIPRPLITEQIQINTINESPKIYVHSVDITAASVSGVIQIGSTNTIQGESRIKHIRQLVNIEEEKVEEAQTQQAVQQLSGS</sequence>
<protein>
    <recommendedName>
        <fullName evidence="3">Spore germination protein PE</fullName>
    </recommendedName>
</protein>
<dbReference type="InterPro" id="IPR024496">
    <property type="entry name" value="Spore_germ_GerPE"/>
</dbReference>
<evidence type="ECO:0008006" key="3">
    <source>
        <dbReference type="Google" id="ProtNLM"/>
    </source>
</evidence>
<proteinExistence type="predicted"/>
<gene>
    <name evidence="1" type="ORF">M670_02299</name>
</gene>
<dbReference type="AlphaFoldDB" id="A0A072NKQ5"/>
<comment type="caution">
    <text evidence="1">The sequence shown here is derived from an EMBL/GenBank/DDBJ whole genome shotgun (WGS) entry which is preliminary data.</text>
</comment>
<dbReference type="EMBL" id="JJRY01000008">
    <property type="protein sequence ID" value="KEF38259.1"/>
    <property type="molecule type" value="Genomic_DNA"/>
</dbReference>
<dbReference type="OrthoDB" id="2599887at2"/>
<accession>A0A072NKQ5</accession>
<organism evidence="1 2">
    <name type="scientific">Schinkia azotoformans MEV2011</name>
    <dbReference type="NCBI Taxonomy" id="1348973"/>
    <lineage>
        <taxon>Bacteria</taxon>
        <taxon>Bacillati</taxon>
        <taxon>Bacillota</taxon>
        <taxon>Bacilli</taxon>
        <taxon>Bacillales</taxon>
        <taxon>Bacillaceae</taxon>
        <taxon>Calidifontibacillus/Schinkia group</taxon>
        <taxon>Schinkia</taxon>
    </lineage>
</organism>
<reference evidence="1 2" key="1">
    <citation type="submission" date="2014-04" db="EMBL/GenBank/DDBJ databases">
        <title>Draft genome sequence of Bacillus azotoformans MEV2011, a (co-) denitrifying strain unable to grow in the presence of oxygen.</title>
        <authorList>
            <person name="Nielsen M."/>
            <person name="Schreiber L."/>
            <person name="Finster K."/>
            <person name="Schramm A."/>
        </authorList>
    </citation>
    <scope>NUCLEOTIDE SEQUENCE [LARGE SCALE GENOMIC DNA]</scope>
    <source>
        <strain evidence="1 2">MEV2011</strain>
    </source>
</reference>
<dbReference type="Proteomes" id="UP000027936">
    <property type="component" value="Unassembled WGS sequence"/>
</dbReference>
<name>A0A072NKQ5_SCHAZ</name>